<accession>A0AAE4B4D7</accession>
<dbReference type="GO" id="GO:0004407">
    <property type="term" value="F:histone deacetylase activity"/>
    <property type="evidence" value="ECO:0007669"/>
    <property type="project" value="TreeGrafter"/>
</dbReference>
<dbReference type="AlphaFoldDB" id="A0AAE4B4D7"/>
<gene>
    <name evidence="3" type="ORF">NO357_09470</name>
</gene>
<dbReference type="SUPFAM" id="SSF52768">
    <property type="entry name" value="Arginase/deacetylase"/>
    <property type="match status" value="1"/>
</dbReference>
<sequence length="368" mass="39425">MATGFFWDEKCFWHGGGAYALTLPLGDFVQPLAAGGLPENPETKRRLKNLMAVSSIEKDLAMQSALPATWSDMARVHPESFLTKFKETSDAGGGELGLRTPFLKGGFEIAALSAGLAKEALAQVLDGTLDNAYALSRPPGHHCLPDWPNGFCLLNNIAIAIEAAIASGAAARFAVVDWDVHHGNGTEAIFYDRDDVLTISIHEEHNYPLDTGDLTDRGTGAGAGFNMNIPLPPGAGHHTYLEVIDRIVIPSLTDYAPDVIVVACGFDASAFDPLAHMVCTADTYRQMTARMMAVADRVCDGKLVLVHEGGYSEAYVPFCGHAVLEQLSGSPHIAPDPMADTLAQRQPNARQQAFFSDLVSDMADELVG</sequence>
<keyword evidence="4" id="KW-1185">Reference proteome</keyword>
<protein>
    <submittedName>
        <fullName evidence="3">Class II histone deacetylase</fullName>
    </submittedName>
</protein>
<dbReference type="RefSeq" id="WP_306735390.1">
    <property type="nucleotide sequence ID" value="NZ_JANHAX010000002.1"/>
</dbReference>
<comment type="similarity">
    <text evidence="1">Belongs to the histone deacetylase family.</text>
</comment>
<dbReference type="CDD" id="cd09996">
    <property type="entry name" value="HDAC_classII_1"/>
    <property type="match status" value="1"/>
</dbReference>
<proteinExistence type="inferred from homology"/>
<dbReference type="InterPro" id="IPR037138">
    <property type="entry name" value="His_deacetylse_dom_sf"/>
</dbReference>
<dbReference type="Proteomes" id="UP001226762">
    <property type="component" value="Unassembled WGS sequence"/>
</dbReference>
<dbReference type="PRINTS" id="PR01270">
    <property type="entry name" value="HDASUPER"/>
</dbReference>
<comment type="caution">
    <text evidence="3">The sequence shown here is derived from an EMBL/GenBank/DDBJ whole genome shotgun (WGS) entry which is preliminary data.</text>
</comment>
<dbReference type="InterPro" id="IPR023696">
    <property type="entry name" value="Ureohydrolase_dom_sf"/>
</dbReference>
<dbReference type="PANTHER" id="PTHR10625">
    <property type="entry name" value="HISTONE DEACETYLASE HDAC1-RELATED"/>
    <property type="match status" value="1"/>
</dbReference>
<reference evidence="3" key="1">
    <citation type="submission" date="2022-07" db="EMBL/GenBank/DDBJ databases">
        <authorList>
            <person name="Otstavnykh N."/>
            <person name="Isaeva M."/>
            <person name="Bystritskaya E."/>
        </authorList>
    </citation>
    <scope>NUCLEOTIDE SEQUENCE</scope>
    <source>
        <strain evidence="3">KCTC 52189</strain>
    </source>
</reference>
<dbReference type="InterPro" id="IPR023801">
    <property type="entry name" value="His_deacetylse_dom"/>
</dbReference>
<dbReference type="EMBL" id="JANHAX010000002">
    <property type="protein sequence ID" value="MDQ2090125.1"/>
    <property type="molecule type" value="Genomic_DNA"/>
</dbReference>
<dbReference type="Pfam" id="PF00850">
    <property type="entry name" value="Hist_deacetyl"/>
    <property type="match status" value="1"/>
</dbReference>
<evidence type="ECO:0000313" key="3">
    <source>
        <dbReference type="EMBL" id="MDQ2090125.1"/>
    </source>
</evidence>
<feature type="domain" description="Histone deacetylase" evidence="2">
    <location>
        <begin position="38"/>
        <end position="326"/>
    </location>
</feature>
<organism evidence="3 4">
    <name type="scientific">Marimonas arenosa</name>
    <dbReference type="NCBI Taxonomy" id="1795305"/>
    <lineage>
        <taxon>Bacteria</taxon>
        <taxon>Pseudomonadati</taxon>
        <taxon>Pseudomonadota</taxon>
        <taxon>Alphaproteobacteria</taxon>
        <taxon>Rhodobacterales</taxon>
        <taxon>Paracoccaceae</taxon>
        <taxon>Marimonas</taxon>
    </lineage>
</organism>
<dbReference type="InterPro" id="IPR000286">
    <property type="entry name" value="HDACs"/>
</dbReference>
<evidence type="ECO:0000259" key="2">
    <source>
        <dbReference type="Pfam" id="PF00850"/>
    </source>
</evidence>
<reference evidence="3" key="2">
    <citation type="submission" date="2023-02" db="EMBL/GenBank/DDBJ databases">
        <title>'Rhodoalgimonas zhirmunskyi' gen. nov., isolated from a red alga.</title>
        <authorList>
            <person name="Nedashkovskaya O.I."/>
            <person name="Otstavnykh N.Y."/>
            <person name="Bystritskaya E.P."/>
            <person name="Balabanova L.A."/>
            <person name="Isaeva M.P."/>
        </authorList>
    </citation>
    <scope>NUCLEOTIDE SEQUENCE</scope>
    <source>
        <strain evidence="3">KCTC 52189</strain>
    </source>
</reference>
<dbReference type="PANTHER" id="PTHR10625:SF10">
    <property type="entry name" value="HISTONE DEACETYLASE HDAC1"/>
    <property type="match status" value="1"/>
</dbReference>
<evidence type="ECO:0000256" key="1">
    <source>
        <dbReference type="ARBA" id="ARBA00005947"/>
    </source>
</evidence>
<name>A0AAE4B4D7_9RHOB</name>
<dbReference type="Gene3D" id="3.40.800.20">
    <property type="entry name" value="Histone deacetylase domain"/>
    <property type="match status" value="1"/>
</dbReference>
<evidence type="ECO:0000313" key="4">
    <source>
        <dbReference type="Proteomes" id="UP001226762"/>
    </source>
</evidence>
<dbReference type="GO" id="GO:0040029">
    <property type="term" value="P:epigenetic regulation of gene expression"/>
    <property type="evidence" value="ECO:0007669"/>
    <property type="project" value="TreeGrafter"/>
</dbReference>